<evidence type="ECO:0000256" key="2">
    <source>
        <dbReference type="ARBA" id="ARBA00009788"/>
    </source>
</evidence>
<dbReference type="Gene3D" id="1.10.20.10">
    <property type="entry name" value="Histone, subunit A"/>
    <property type="match status" value="1"/>
</dbReference>
<proteinExistence type="inferred from homology"/>
<dbReference type="Proteomes" id="UP000306954">
    <property type="component" value="Unassembled WGS sequence"/>
</dbReference>
<dbReference type="AlphaFoldDB" id="A0A4T0HRN2"/>
<evidence type="ECO:0000259" key="8">
    <source>
        <dbReference type="Pfam" id="PF04719"/>
    </source>
</evidence>
<comment type="caution">
    <text evidence="9">The sequence shown here is derived from an EMBL/GenBank/DDBJ whole genome shotgun (WGS) entry which is preliminary data.</text>
</comment>
<dbReference type="GO" id="GO:0005669">
    <property type="term" value="C:transcription factor TFIID complex"/>
    <property type="evidence" value="ECO:0007669"/>
    <property type="project" value="InterPro"/>
</dbReference>
<reference evidence="9 10" key="1">
    <citation type="submission" date="2019-03" db="EMBL/GenBank/DDBJ databases">
        <title>Sequencing 23 genomes of Wallemia ichthyophaga.</title>
        <authorList>
            <person name="Gostincar C."/>
        </authorList>
    </citation>
    <scope>NUCLEOTIDE SEQUENCE [LARGE SCALE GENOMIC DNA]</scope>
    <source>
        <strain evidence="9 10">EXF-8621</strain>
    </source>
</reference>
<evidence type="ECO:0000313" key="10">
    <source>
        <dbReference type="Proteomes" id="UP000306954"/>
    </source>
</evidence>
<keyword evidence="4" id="KW-0804">Transcription</keyword>
<comment type="subcellular location">
    <subcellularLocation>
        <location evidence="1">Nucleus</location>
    </subcellularLocation>
</comment>
<organism evidence="9 10">
    <name type="scientific">Wallemia ichthyophaga</name>
    <dbReference type="NCBI Taxonomy" id="245174"/>
    <lineage>
        <taxon>Eukaryota</taxon>
        <taxon>Fungi</taxon>
        <taxon>Dikarya</taxon>
        <taxon>Basidiomycota</taxon>
        <taxon>Wallemiomycotina</taxon>
        <taxon>Wallemiomycetes</taxon>
        <taxon>Wallemiales</taxon>
        <taxon>Wallemiaceae</taxon>
        <taxon>Wallemia</taxon>
    </lineage>
</organism>
<dbReference type="FunFam" id="1.10.20.10:FF:000061">
    <property type="entry name" value="TFIID subunit"/>
    <property type="match status" value="1"/>
</dbReference>
<sequence>MSSHKRQRSSTPAELSLPGQSLGQGQSQGQQHPGPPPPPSPESKKGRGRPRKSDKGKGPSLSPTLPQNELEPANNAPPKKAEEDDDDEIDDDWMEDDEFERERLQSKKAKEDLGILLQHFSPEQLQRYEVYRRAALNKSTIRKLCNQTLNQSVSQNVSIIVSGFSKVFVGEIVEKARQVQQSWGQSGPLSADQIREAHRLYQKDKGAHRKPFAYCWHMNDTIGACTIFNKNPNTPLSASGHHVCATFSLPPINGAIIAIDTGNTTKKMIAELSKPERTVKRIDLGEVTKLFISPTEPSFSSLRVPAGMGM</sequence>
<keyword evidence="5" id="KW-0539">Nucleus</keyword>
<evidence type="ECO:0000256" key="4">
    <source>
        <dbReference type="ARBA" id="ARBA00023163"/>
    </source>
</evidence>
<feature type="compositionally biased region" description="Low complexity" evidence="7">
    <location>
        <begin position="15"/>
        <end position="32"/>
    </location>
</feature>
<dbReference type="GO" id="GO:0016251">
    <property type="term" value="F:RNA polymerase II general transcription initiation factor activity"/>
    <property type="evidence" value="ECO:0007669"/>
    <property type="project" value="TreeGrafter"/>
</dbReference>
<evidence type="ECO:0000256" key="6">
    <source>
        <dbReference type="ARBA" id="ARBA00072882"/>
    </source>
</evidence>
<dbReference type="GO" id="GO:0046982">
    <property type="term" value="F:protein heterodimerization activity"/>
    <property type="evidence" value="ECO:0007669"/>
    <property type="project" value="InterPro"/>
</dbReference>
<gene>
    <name evidence="9" type="ORF">E3P90_00076</name>
</gene>
<evidence type="ECO:0000313" key="9">
    <source>
        <dbReference type="EMBL" id="TIB17462.1"/>
    </source>
</evidence>
<evidence type="ECO:0000256" key="1">
    <source>
        <dbReference type="ARBA" id="ARBA00004123"/>
    </source>
</evidence>
<dbReference type="PANTHER" id="PTHR13218:SF8">
    <property type="entry name" value="TRANSCRIPTION INITIATION FACTOR TFIID SUBUNIT 11"/>
    <property type="match status" value="1"/>
</dbReference>
<keyword evidence="3" id="KW-0805">Transcription regulation</keyword>
<feature type="region of interest" description="Disordered" evidence="7">
    <location>
        <begin position="1"/>
        <end position="91"/>
    </location>
</feature>
<dbReference type="InterPro" id="IPR009072">
    <property type="entry name" value="Histone-fold"/>
</dbReference>
<accession>A0A4T0HRN2</accession>
<protein>
    <recommendedName>
        <fullName evidence="6">Transcription initiation factor TFIID subunit 11</fullName>
    </recommendedName>
</protein>
<dbReference type="Pfam" id="PF04719">
    <property type="entry name" value="TAFII28"/>
    <property type="match status" value="1"/>
</dbReference>
<evidence type="ECO:0000256" key="3">
    <source>
        <dbReference type="ARBA" id="ARBA00023015"/>
    </source>
</evidence>
<dbReference type="SUPFAM" id="SSF47113">
    <property type="entry name" value="Histone-fold"/>
    <property type="match status" value="1"/>
</dbReference>
<evidence type="ECO:0000256" key="7">
    <source>
        <dbReference type="SAM" id="MobiDB-lite"/>
    </source>
</evidence>
<feature type="domain" description="TAFII28-like protein" evidence="8">
    <location>
        <begin position="115"/>
        <end position="199"/>
    </location>
</feature>
<evidence type="ECO:0000256" key="5">
    <source>
        <dbReference type="ARBA" id="ARBA00023242"/>
    </source>
</evidence>
<dbReference type="GO" id="GO:0051123">
    <property type="term" value="P:RNA polymerase II preinitiation complex assembly"/>
    <property type="evidence" value="ECO:0007669"/>
    <property type="project" value="InterPro"/>
</dbReference>
<dbReference type="EMBL" id="SPOF01000001">
    <property type="protein sequence ID" value="TIB17462.1"/>
    <property type="molecule type" value="Genomic_DNA"/>
</dbReference>
<dbReference type="InterPro" id="IPR045127">
    <property type="entry name" value="TAF11-like"/>
</dbReference>
<dbReference type="InterPro" id="IPR006809">
    <property type="entry name" value="TAFII28_dom"/>
</dbReference>
<name>A0A4T0HRN2_WALIC</name>
<comment type="similarity">
    <text evidence="2">Belongs to the TAF11 family.</text>
</comment>
<dbReference type="PANTHER" id="PTHR13218">
    <property type="entry name" value="TRANSCRIPTION INITIATION FACTOR TFIID SUBUNIT 11-RELATED"/>
    <property type="match status" value="1"/>
</dbReference>
<dbReference type="CDD" id="cd08048">
    <property type="entry name" value="HFD_TAF11"/>
    <property type="match status" value="1"/>
</dbReference>